<organism evidence="1 2">
    <name type="scientific">Mesorhizobium plurifarium</name>
    <dbReference type="NCBI Taxonomy" id="69974"/>
    <lineage>
        <taxon>Bacteria</taxon>
        <taxon>Pseudomonadati</taxon>
        <taxon>Pseudomonadota</taxon>
        <taxon>Alphaproteobacteria</taxon>
        <taxon>Hyphomicrobiales</taxon>
        <taxon>Phyllobacteriaceae</taxon>
        <taxon>Mesorhizobium</taxon>
    </lineage>
</organism>
<dbReference type="Proteomes" id="UP000046373">
    <property type="component" value="Unassembled WGS sequence"/>
</dbReference>
<dbReference type="SUPFAM" id="SSF52540">
    <property type="entry name" value="P-loop containing nucleoside triphosphate hydrolases"/>
    <property type="match status" value="1"/>
</dbReference>
<accession>A0A090FQH3</accession>
<evidence type="ECO:0000313" key="1">
    <source>
        <dbReference type="EMBL" id="CDX46161.1"/>
    </source>
</evidence>
<sequence length="291" mass="32647">MPVSPWISRWIPDRLRVLPINAGSLGDGYQEYRSFKSKLGKVSNRAIVISIPKAGTYLVAKMLENLGLVDLEVHLWETGFSDYRGRSIVEKLEKARELTCNIPLSYTTGMIQRGQFAVGHLAFDVQTEMLVQPFAKILCIRELRSALCSYMRFEQRRLVADPHRSPTSRKWIEKPNGPERMLAFLEVHGANYIAMAERIAGWAASSDVVTVRFEELLGDQGPVVQQEVARRISESLGVTADVGARSLRDALNTTTLTYSGNRTDITKYWTPAAERRFEAAGGHNVSELLGY</sequence>
<dbReference type="AlphaFoldDB" id="A0A090FQH3"/>
<dbReference type="Gene3D" id="3.40.50.300">
    <property type="entry name" value="P-loop containing nucleotide triphosphate hydrolases"/>
    <property type="match status" value="1"/>
</dbReference>
<dbReference type="InterPro" id="IPR027417">
    <property type="entry name" value="P-loop_NTPase"/>
</dbReference>
<proteinExistence type="predicted"/>
<dbReference type="EMBL" id="CCNB01000045">
    <property type="protein sequence ID" value="CDX46161.1"/>
    <property type="molecule type" value="Genomic_DNA"/>
</dbReference>
<gene>
    <name evidence="1" type="ORF">MPLDJ20_80228</name>
</gene>
<reference evidence="1 2" key="1">
    <citation type="submission" date="2014-08" db="EMBL/GenBank/DDBJ databases">
        <authorList>
            <person name="Moulin Lionel"/>
        </authorList>
    </citation>
    <scope>NUCLEOTIDE SEQUENCE [LARGE SCALE GENOMIC DNA]</scope>
</reference>
<evidence type="ECO:0000313" key="2">
    <source>
        <dbReference type="Proteomes" id="UP000046373"/>
    </source>
</evidence>
<name>A0A090FQH3_MESPL</name>
<protein>
    <recommendedName>
        <fullName evidence="3">Sulfotransferase domain-containing protein</fullName>
    </recommendedName>
</protein>
<evidence type="ECO:0008006" key="3">
    <source>
        <dbReference type="Google" id="ProtNLM"/>
    </source>
</evidence>